<evidence type="ECO:0000313" key="2">
    <source>
        <dbReference type="EMBL" id="EHK20619.1"/>
    </source>
</evidence>
<accession>G9MYJ9</accession>
<evidence type="ECO:0000256" key="1">
    <source>
        <dbReference type="SAM" id="MobiDB-lite"/>
    </source>
</evidence>
<feature type="compositionally biased region" description="Low complexity" evidence="1">
    <location>
        <begin position="267"/>
        <end position="283"/>
    </location>
</feature>
<dbReference type="eggNOG" id="ENOG502T43H">
    <property type="taxonomic scope" value="Eukaryota"/>
</dbReference>
<dbReference type="RefSeq" id="XP_013954812.1">
    <property type="nucleotide sequence ID" value="XM_014099337.1"/>
</dbReference>
<feature type="region of interest" description="Disordered" evidence="1">
    <location>
        <begin position="213"/>
        <end position="283"/>
    </location>
</feature>
<evidence type="ECO:0000313" key="3">
    <source>
        <dbReference type="Proteomes" id="UP000007115"/>
    </source>
</evidence>
<dbReference type="GeneID" id="25795882"/>
<dbReference type="STRING" id="413071.G9MYJ9"/>
<proteinExistence type="predicted"/>
<dbReference type="HOGENOM" id="CLU_858045_0_0_1"/>
<reference evidence="2 3" key="1">
    <citation type="journal article" date="2011" name="Genome Biol.">
        <title>Comparative genome sequence analysis underscores mycoparasitism as the ancestral life style of Trichoderma.</title>
        <authorList>
            <person name="Kubicek C.P."/>
            <person name="Herrera-Estrella A."/>
            <person name="Seidl-Seiboth V."/>
            <person name="Martinez D.A."/>
            <person name="Druzhinina I.S."/>
            <person name="Thon M."/>
            <person name="Zeilinger S."/>
            <person name="Casas-Flores S."/>
            <person name="Horwitz B.A."/>
            <person name="Mukherjee P.K."/>
            <person name="Mukherjee M."/>
            <person name="Kredics L."/>
            <person name="Alcaraz L.D."/>
            <person name="Aerts A."/>
            <person name="Antal Z."/>
            <person name="Atanasova L."/>
            <person name="Cervantes-Badillo M.G."/>
            <person name="Challacombe J."/>
            <person name="Chertkov O."/>
            <person name="McCluskey K."/>
            <person name="Coulpier F."/>
            <person name="Deshpande N."/>
            <person name="von Doehren H."/>
            <person name="Ebbole D.J."/>
            <person name="Esquivel-Naranjo E.U."/>
            <person name="Fekete E."/>
            <person name="Flipphi M."/>
            <person name="Glaser F."/>
            <person name="Gomez-Rodriguez E.Y."/>
            <person name="Gruber S."/>
            <person name="Han C."/>
            <person name="Henrissat B."/>
            <person name="Hermosa R."/>
            <person name="Hernandez-Onate M."/>
            <person name="Karaffa L."/>
            <person name="Kosti I."/>
            <person name="Le Crom S."/>
            <person name="Lindquist E."/>
            <person name="Lucas S."/>
            <person name="Luebeck M."/>
            <person name="Luebeck P.S."/>
            <person name="Margeot A."/>
            <person name="Metz B."/>
            <person name="Misra M."/>
            <person name="Nevalainen H."/>
            <person name="Omann M."/>
            <person name="Packer N."/>
            <person name="Perrone G."/>
            <person name="Uresti-Rivera E.E."/>
            <person name="Salamov A."/>
            <person name="Schmoll M."/>
            <person name="Seiboth B."/>
            <person name="Shapiro H."/>
            <person name="Sukno S."/>
            <person name="Tamayo-Ramos J.A."/>
            <person name="Tisch D."/>
            <person name="Wiest A."/>
            <person name="Wilkinson H.H."/>
            <person name="Zhang M."/>
            <person name="Coutinho P.M."/>
            <person name="Kenerley C.M."/>
            <person name="Monte E."/>
            <person name="Baker S.E."/>
            <person name="Grigoriev I.V."/>
        </authorList>
    </citation>
    <scope>NUCLEOTIDE SEQUENCE [LARGE SCALE GENOMIC DNA]</scope>
    <source>
        <strain evidence="3">Gv29-8 / FGSC 10586</strain>
    </source>
</reference>
<name>G9MYJ9_HYPVG</name>
<dbReference type="EMBL" id="ABDF02000079">
    <property type="protein sequence ID" value="EHK20619.1"/>
    <property type="molecule type" value="Genomic_DNA"/>
</dbReference>
<dbReference type="OMA" id="TEDSDYW"/>
<dbReference type="AlphaFoldDB" id="G9MYJ9"/>
<dbReference type="Proteomes" id="UP000007115">
    <property type="component" value="Unassembled WGS sequence"/>
</dbReference>
<gene>
    <name evidence="2" type="ORF">TRIVIDRAFT_58866</name>
</gene>
<comment type="caution">
    <text evidence="2">The sequence shown here is derived from an EMBL/GenBank/DDBJ whole genome shotgun (WGS) entry which is preliminary data.</text>
</comment>
<dbReference type="InParanoid" id="G9MYJ9"/>
<keyword evidence="3" id="KW-1185">Reference proteome</keyword>
<protein>
    <submittedName>
        <fullName evidence="2">Uncharacterized protein</fullName>
    </submittedName>
</protein>
<dbReference type="OrthoDB" id="5041951at2759"/>
<dbReference type="VEuPathDB" id="FungiDB:TRIVIDRAFT_58866"/>
<organism evidence="2 3">
    <name type="scientific">Hypocrea virens (strain Gv29-8 / FGSC 10586)</name>
    <name type="common">Gliocladium virens</name>
    <name type="synonym">Trichoderma virens</name>
    <dbReference type="NCBI Taxonomy" id="413071"/>
    <lineage>
        <taxon>Eukaryota</taxon>
        <taxon>Fungi</taxon>
        <taxon>Dikarya</taxon>
        <taxon>Ascomycota</taxon>
        <taxon>Pezizomycotina</taxon>
        <taxon>Sordariomycetes</taxon>
        <taxon>Hypocreomycetidae</taxon>
        <taxon>Hypocreales</taxon>
        <taxon>Hypocreaceae</taxon>
        <taxon>Trichoderma</taxon>
    </lineage>
</organism>
<sequence>MANHLGALTDLLPSDEVKLRAVLKTPYDRVYRLSPDGSTFLEPVLLIGTPGQAPEAVMKDDAHKRLLLNPNDKTLKDAHKHYSDNSSKFKKIREIFGEGSKYHPNQLIAKQYLPPDGLCQKEVMYRLACKISDLQHLYRRGELAMDPFDFIRWRIIKKAGSLLEKPGDTPKNFIRTVVYKLCDPDSQATGAKVYHDSVMRQAVLLSAAQRNHLGNYGSKGKHRKNSATQQRPLPYREAASRAVARPVQRRARPAAGPPIYAGVNAFRAGQQQRQRTQQRATGN</sequence>